<dbReference type="EC" id="5.6.2.3" evidence="11 12"/>
<dbReference type="InterPro" id="IPR007693">
    <property type="entry name" value="DNA_helicase_DnaB-like_N"/>
</dbReference>
<evidence type="ECO:0000256" key="5">
    <source>
        <dbReference type="ARBA" id="ARBA00022801"/>
    </source>
</evidence>
<dbReference type="GO" id="GO:1990077">
    <property type="term" value="C:primosome complex"/>
    <property type="evidence" value="ECO:0007669"/>
    <property type="project" value="UniProtKB-UniRule"/>
</dbReference>
<gene>
    <name evidence="16" type="primary">dnaB</name>
    <name evidence="16" type="ORF">DWU89_16225</name>
    <name evidence="15" type="ORF">H8784_15820</name>
</gene>
<evidence type="ECO:0000256" key="4">
    <source>
        <dbReference type="ARBA" id="ARBA00022741"/>
    </source>
</evidence>
<reference evidence="15 18" key="2">
    <citation type="submission" date="2020-08" db="EMBL/GenBank/DDBJ databases">
        <title>Genome public.</title>
        <authorList>
            <person name="Liu C."/>
            <person name="Sun Q."/>
        </authorList>
    </citation>
    <scope>NUCLEOTIDE SEQUENCE [LARGE SCALE GENOMIC DNA]</scope>
    <source>
        <strain evidence="15 18">426_9</strain>
    </source>
</reference>
<evidence type="ECO:0000313" key="15">
    <source>
        <dbReference type="EMBL" id="MBC8603179.1"/>
    </source>
</evidence>
<dbReference type="GO" id="GO:0016787">
    <property type="term" value="F:hydrolase activity"/>
    <property type="evidence" value="ECO:0007669"/>
    <property type="project" value="UniProtKB-KW"/>
</dbReference>
<name>A0A3D8HAV4_9BACT</name>
<proteinExistence type="inferred from homology"/>
<keyword evidence="8 12" id="KW-0238">DNA-binding</keyword>
<keyword evidence="2 12" id="KW-0639">Primosome</keyword>
<dbReference type="Proteomes" id="UP000256321">
    <property type="component" value="Unassembled WGS sequence"/>
</dbReference>
<dbReference type="GO" id="GO:0043139">
    <property type="term" value="F:5'-3' DNA helicase activity"/>
    <property type="evidence" value="ECO:0007669"/>
    <property type="project" value="UniProtKB-EC"/>
</dbReference>
<comment type="caution">
    <text evidence="16">The sequence shown here is derived from an EMBL/GenBank/DDBJ whole genome shotgun (WGS) entry which is preliminary data.</text>
</comment>
<evidence type="ECO:0000256" key="10">
    <source>
        <dbReference type="ARBA" id="ARBA00048954"/>
    </source>
</evidence>
<keyword evidence="4 12" id="KW-0547">Nucleotide-binding</keyword>
<organism evidence="16 17">
    <name type="scientific">Parabacteroides acidifaciens</name>
    <dbReference type="NCBI Taxonomy" id="2290935"/>
    <lineage>
        <taxon>Bacteria</taxon>
        <taxon>Pseudomonadati</taxon>
        <taxon>Bacteroidota</taxon>
        <taxon>Bacteroidia</taxon>
        <taxon>Bacteroidales</taxon>
        <taxon>Tannerellaceae</taxon>
        <taxon>Parabacteroides</taxon>
    </lineage>
</organism>
<keyword evidence="9" id="KW-0413">Isomerase</keyword>
<evidence type="ECO:0000256" key="7">
    <source>
        <dbReference type="ARBA" id="ARBA00022840"/>
    </source>
</evidence>
<dbReference type="NCBIfam" id="TIGR00665">
    <property type="entry name" value="DnaB"/>
    <property type="match status" value="1"/>
</dbReference>
<feature type="transmembrane region" description="Helical" evidence="13">
    <location>
        <begin position="226"/>
        <end position="246"/>
    </location>
</feature>
<dbReference type="InterPro" id="IPR027417">
    <property type="entry name" value="P-loop_NTPase"/>
</dbReference>
<dbReference type="PROSITE" id="PS51199">
    <property type="entry name" value="SF4_HELICASE"/>
    <property type="match status" value="1"/>
</dbReference>
<keyword evidence="7 12" id="KW-0067">ATP-binding</keyword>
<dbReference type="GO" id="GO:0006269">
    <property type="term" value="P:DNA replication, synthesis of primer"/>
    <property type="evidence" value="ECO:0007669"/>
    <property type="project" value="UniProtKB-UniRule"/>
</dbReference>
<evidence type="ECO:0000256" key="11">
    <source>
        <dbReference type="NCBIfam" id="TIGR00665"/>
    </source>
</evidence>
<comment type="function">
    <text evidence="12">The main replicative DNA helicase, it participates in initiation and elongation during chromosome replication. Travels ahead of the DNA replisome, separating dsDNA into templates for DNA synthesis. A processive ATP-dependent 5'-3' DNA helicase it has DNA-dependent ATPase activity.</text>
</comment>
<feature type="domain" description="SF4 helicase" evidence="14">
    <location>
        <begin position="186"/>
        <end position="451"/>
    </location>
</feature>
<dbReference type="InterPro" id="IPR016136">
    <property type="entry name" value="DNA_helicase_N/primase_C"/>
</dbReference>
<dbReference type="Pfam" id="PF03796">
    <property type="entry name" value="DnaB_C"/>
    <property type="match status" value="1"/>
</dbReference>
<dbReference type="GO" id="GO:0005829">
    <property type="term" value="C:cytosol"/>
    <property type="evidence" value="ECO:0007669"/>
    <property type="project" value="TreeGrafter"/>
</dbReference>
<evidence type="ECO:0000256" key="2">
    <source>
        <dbReference type="ARBA" id="ARBA00022515"/>
    </source>
</evidence>
<evidence type="ECO:0000256" key="3">
    <source>
        <dbReference type="ARBA" id="ARBA00022705"/>
    </source>
</evidence>
<evidence type="ECO:0000256" key="13">
    <source>
        <dbReference type="SAM" id="Phobius"/>
    </source>
</evidence>
<dbReference type="Pfam" id="PF00772">
    <property type="entry name" value="DnaB"/>
    <property type="match status" value="1"/>
</dbReference>
<dbReference type="GO" id="GO:0003677">
    <property type="term" value="F:DNA binding"/>
    <property type="evidence" value="ECO:0007669"/>
    <property type="project" value="UniProtKB-UniRule"/>
</dbReference>
<evidence type="ECO:0000256" key="6">
    <source>
        <dbReference type="ARBA" id="ARBA00022806"/>
    </source>
</evidence>
<dbReference type="SUPFAM" id="SSF52540">
    <property type="entry name" value="P-loop containing nucleoside triphosphate hydrolases"/>
    <property type="match status" value="1"/>
</dbReference>
<evidence type="ECO:0000313" key="18">
    <source>
        <dbReference type="Proteomes" id="UP000629596"/>
    </source>
</evidence>
<evidence type="ECO:0000256" key="1">
    <source>
        <dbReference type="ARBA" id="ARBA00008428"/>
    </source>
</evidence>
<evidence type="ECO:0000256" key="9">
    <source>
        <dbReference type="ARBA" id="ARBA00023235"/>
    </source>
</evidence>
<protein>
    <recommendedName>
        <fullName evidence="11 12">Replicative DNA helicase</fullName>
        <ecNumber evidence="11 12">5.6.2.3</ecNumber>
    </recommendedName>
</protein>
<keyword evidence="13" id="KW-0472">Membrane</keyword>
<comment type="similarity">
    <text evidence="1 12">Belongs to the helicase family. DnaB subfamily.</text>
</comment>
<comment type="catalytic activity">
    <reaction evidence="10 12">
        <text>ATP + H2O = ADP + phosphate + H(+)</text>
        <dbReference type="Rhea" id="RHEA:13065"/>
        <dbReference type="ChEBI" id="CHEBI:15377"/>
        <dbReference type="ChEBI" id="CHEBI:15378"/>
        <dbReference type="ChEBI" id="CHEBI:30616"/>
        <dbReference type="ChEBI" id="CHEBI:43474"/>
        <dbReference type="ChEBI" id="CHEBI:456216"/>
        <dbReference type="EC" id="5.6.2.3"/>
    </reaction>
</comment>
<dbReference type="SUPFAM" id="SSF48024">
    <property type="entry name" value="N-terminal domain of DnaB helicase"/>
    <property type="match status" value="1"/>
</dbReference>
<dbReference type="RefSeq" id="WP_115500675.1">
    <property type="nucleotide sequence ID" value="NZ_JACRTI010000048.1"/>
</dbReference>
<sequence>MKNRSNIQNCSREFPHNEKVEKVVLGMLMLESTAINEVGDILRPEVFYKPGHDAIYEAVKSISLEGNAPDMMLVFARLNRTGKLEEVGGALYLSELVSSVSSCANLVQHARYLHQLYIARLLVMAGHSITSKAYDMSLDVDDTLYEAIRMLEDISSSTMYEANTIDLRRAVALSVELYQLKRERAEKGLKSGVLTGLSKLDRELSGLREQQLIILAARPAMGKTAFALNVALNAALAGIAVVIFSLEMSNVSLSDRLIISAGDLNAGDYRNARLTNEGEKQMCSAVDQLSALPITIDDTSGLTIGQIKSRAKNLQRKGKCSLVVIDYLQLVNMTAGNKSYTREQEVTQCTKEAKQLAKSLNIPVMLLSQLSRKCEERSDKTPILSDLRESGSIEQDADVVLMIHRPEYYDKNEEKGVGVIRIAKQRDGRSGDIKFRYNESLTRFADYDTEIPF</sequence>
<dbReference type="EMBL" id="JACRTI010000048">
    <property type="protein sequence ID" value="MBC8603179.1"/>
    <property type="molecule type" value="Genomic_DNA"/>
</dbReference>
<keyword evidence="6 12" id="KW-0347">Helicase</keyword>
<keyword evidence="3 12" id="KW-0235">DNA replication</keyword>
<evidence type="ECO:0000313" key="16">
    <source>
        <dbReference type="EMBL" id="RDU48113.1"/>
    </source>
</evidence>
<dbReference type="Proteomes" id="UP000629596">
    <property type="component" value="Unassembled WGS sequence"/>
</dbReference>
<dbReference type="InterPro" id="IPR036185">
    <property type="entry name" value="DNA_heli_DnaB-like_N_sf"/>
</dbReference>
<dbReference type="AlphaFoldDB" id="A0A3D8HAV4"/>
<evidence type="ECO:0000256" key="12">
    <source>
        <dbReference type="RuleBase" id="RU362085"/>
    </source>
</evidence>
<dbReference type="InterPro" id="IPR007694">
    <property type="entry name" value="DNA_helicase_DnaB-like_C"/>
</dbReference>
<evidence type="ECO:0000259" key="14">
    <source>
        <dbReference type="PROSITE" id="PS51199"/>
    </source>
</evidence>
<keyword evidence="13" id="KW-1133">Transmembrane helix</keyword>
<dbReference type="PANTHER" id="PTHR30153">
    <property type="entry name" value="REPLICATIVE DNA HELICASE DNAB"/>
    <property type="match status" value="1"/>
</dbReference>
<evidence type="ECO:0000256" key="8">
    <source>
        <dbReference type="ARBA" id="ARBA00023125"/>
    </source>
</evidence>
<accession>A0A3D8HAV4</accession>
<keyword evidence="18" id="KW-1185">Reference proteome</keyword>
<keyword evidence="13" id="KW-0812">Transmembrane</keyword>
<dbReference type="Gene3D" id="1.10.860.10">
    <property type="entry name" value="DNAb Helicase, Chain A"/>
    <property type="match status" value="1"/>
</dbReference>
<dbReference type="PANTHER" id="PTHR30153:SF2">
    <property type="entry name" value="REPLICATIVE DNA HELICASE"/>
    <property type="match status" value="1"/>
</dbReference>
<dbReference type="InterPro" id="IPR007692">
    <property type="entry name" value="DNA_helicase_DnaB"/>
</dbReference>
<dbReference type="CDD" id="cd00984">
    <property type="entry name" value="DnaB_C"/>
    <property type="match status" value="1"/>
</dbReference>
<dbReference type="Gene3D" id="3.40.50.300">
    <property type="entry name" value="P-loop containing nucleotide triphosphate hydrolases"/>
    <property type="match status" value="1"/>
</dbReference>
<dbReference type="EMBL" id="QREV01000048">
    <property type="protein sequence ID" value="RDU48113.1"/>
    <property type="molecule type" value="Genomic_DNA"/>
</dbReference>
<reference evidence="16 17" key="1">
    <citation type="submission" date="2018-07" db="EMBL/GenBank/DDBJ databases">
        <title>Parabacteroides acidifaciens nov. sp., isolated from human feces.</title>
        <authorList>
            <person name="Wang Y.J."/>
        </authorList>
    </citation>
    <scope>NUCLEOTIDE SEQUENCE [LARGE SCALE GENOMIC DNA]</scope>
    <source>
        <strain evidence="16 17">426-9</strain>
    </source>
</reference>
<evidence type="ECO:0000313" key="17">
    <source>
        <dbReference type="Proteomes" id="UP000256321"/>
    </source>
</evidence>
<dbReference type="GO" id="GO:0005524">
    <property type="term" value="F:ATP binding"/>
    <property type="evidence" value="ECO:0007669"/>
    <property type="project" value="UniProtKB-UniRule"/>
</dbReference>
<keyword evidence="5 12" id="KW-0378">Hydrolase</keyword>